<name>A0A6H1ZZS6_9ZZZZ</name>
<evidence type="ECO:0000256" key="1">
    <source>
        <dbReference type="SAM" id="Phobius"/>
    </source>
</evidence>
<reference evidence="2" key="1">
    <citation type="submission" date="2020-03" db="EMBL/GenBank/DDBJ databases">
        <title>The deep terrestrial virosphere.</title>
        <authorList>
            <person name="Holmfeldt K."/>
            <person name="Nilsson E."/>
            <person name="Simone D."/>
            <person name="Lopez-Fernandez M."/>
            <person name="Wu X."/>
            <person name="de Brujin I."/>
            <person name="Lundin D."/>
            <person name="Andersson A."/>
            <person name="Bertilsson S."/>
            <person name="Dopson M."/>
        </authorList>
    </citation>
    <scope>NUCLEOTIDE SEQUENCE</scope>
    <source>
        <strain evidence="2">TM448A03544</strain>
    </source>
</reference>
<organism evidence="2">
    <name type="scientific">viral metagenome</name>
    <dbReference type="NCBI Taxonomy" id="1070528"/>
    <lineage>
        <taxon>unclassified sequences</taxon>
        <taxon>metagenomes</taxon>
        <taxon>organismal metagenomes</taxon>
    </lineage>
</organism>
<evidence type="ECO:0000313" key="2">
    <source>
        <dbReference type="EMBL" id="QJA53443.1"/>
    </source>
</evidence>
<gene>
    <name evidence="2" type="ORF">TM448A03544_0004</name>
</gene>
<protein>
    <submittedName>
        <fullName evidence="2">Uncharacterized protein</fullName>
    </submittedName>
</protein>
<proteinExistence type="predicted"/>
<keyword evidence="1" id="KW-1133">Transmembrane helix</keyword>
<feature type="transmembrane region" description="Helical" evidence="1">
    <location>
        <begin position="80"/>
        <end position="104"/>
    </location>
</feature>
<keyword evidence="1" id="KW-0472">Membrane</keyword>
<accession>A0A6H1ZZS6</accession>
<keyword evidence="1" id="KW-0812">Transmembrane</keyword>
<dbReference type="EMBL" id="MT144422">
    <property type="protein sequence ID" value="QJA53443.1"/>
    <property type="molecule type" value="Genomic_DNA"/>
</dbReference>
<sequence length="107" mass="12014">MNGGSKMGETTEILQELRAINIKLYGEKDFEGDIPEIKKRLKRLNGHLDDHSHRLTTMETQMSERFPEGNPSKLKKYSKYAGIISAIIYILYSLGVMSGSFPAIPAP</sequence>
<dbReference type="AlphaFoldDB" id="A0A6H1ZZS6"/>